<evidence type="ECO:0000313" key="4">
    <source>
        <dbReference type="Proteomes" id="UP001249020"/>
    </source>
</evidence>
<dbReference type="Gene3D" id="3.40.50.1110">
    <property type="entry name" value="SGNH hydrolase"/>
    <property type="match status" value="1"/>
</dbReference>
<feature type="domain" description="SGNH hydrolase-type esterase" evidence="2">
    <location>
        <begin position="52"/>
        <end position="217"/>
    </location>
</feature>
<keyword evidence="4" id="KW-1185">Reference proteome</keyword>
<accession>A0AAW8R4B5</accession>
<evidence type="ECO:0000313" key="3">
    <source>
        <dbReference type="EMBL" id="MDT0584253.1"/>
    </source>
</evidence>
<dbReference type="GO" id="GO:0016788">
    <property type="term" value="F:hydrolase activity, acting on ester bonds"/>
    <property type="evidence" value="ECO:0007669"/>
    <property type="project" value="UniProtKB-ARBA"/>
</dbReference>
<evidence type="ECO:0000259" key="2">
    <source>
        <dbReference type="Pfam" id="PF13472"/>
    </source>
</evidence>
<comment type="caution">
    <text evidence="3">The sequence shown here is derived from an EMBL/GenBank/DDBJ whole genome shotgun (WGS) entry which is preliminary data.</text>
</comment>
<dbReference type="Proteomes" id="UP001249020">
    <property type="component" value="Unassembled WGS sequence"/>
</dbReference>
<organism evidence="3 4">
    <name type="scientific">Brumicola blandensis</name>
    <dbReference type="NCBI Taxonomy" id="3075611"/>
    <lineage>
        <taxon>Bacteria</taxon>
        <taxon>Pseudomonadati</taxon>
        <taxon>Pseudomonadota</taxon>
        <taxon>Gammaproteobacteria</taxon>
        <taxon>Alteromonadales</taxon>
        <taxon>Alteromonadaceae</taxon>
        <taxon>Brumicola</taxon>
    </lineage>
</organism>
<reference evidence="3 4" key="1">
    <citation type="submission" date="2023-09" db="EMBL/GenBank/DDBJ databases">
        <authorList>
            <person name="Rey-Velasco X."/>
        </authorList>
    </citation>
    <scope>NUCLEOTIDE SEQUENCE [LARGE SCALE GENOMIC DNA]</scope>
    <source>
        <strain evidence="3 4">W409</strain>
    </source>
</reference>
<dbReference type="PANTHER" id="PTHR11852:SF0">
    <property type="entry name" value="PLATELET-ACTIVATING FACTOR ACETYLHYDROLASE IB SUBUNIT BETA HOMOLOG"/>
    <property type="match status" value="1"/>
</dbReference>
<protein>
    <submittedName>
        <fullName evidence="3">GDSL-type esterase/lipase family protein</fullName>
    </submittedName>
</protein>
<sequence length="234" mass="26379">MKHTKSLMQAPKQTSASLCLSCMPSARTEAWWLSRHAEKQAEVDKATADIVFLGDSITHAWELEGEQAWERHFAAMNCINLGYAGDRTEHVLWRIENGELAFKKVDFVCLLIGTNNAGHRSDPAEEISQGIASIVARVQGALPTAKIILNAIFPRSRKPTQRMRLLVNETNTLIRRFCDGEQVYWLDINSQLLTKDGFLEANVMPDYLHPNAEQYKIWAQAICDRVAAIKEALD</sequence>
<dbReference type="AlphaFoldDB" id="A0AAW8R4B5"/>
<proteinExistence type="inferred from homology"/>
<comment type="similarity">
    <text evidence="1">Belongs to the 'GDSL' lipolytic enzyme family. Platelet-activating factor acetylhydrolase IB beta/gamma subunits subfamily.</text>
</comment>
<dbReference type="InterPro" id="IPR036514">
    <property type="entry name" value="SGNH_hydro_sf"/>
</dbReference>
<evidence type="ECO:0000256" key="1">
    <source>
        <dbReference type="ARBA" id="ARBA00038184"/>
    </source>
</evidence>
<dbReference type="RefSeq" id="WP_311363025.1">
    <property type="nucleotide sequence ID" value="NZ_JAVRIE010000009.1"/>
</dbReference>
<dbReference type="InterPro" id="IPR013830">
    <property type="entry name" value="SGNH_hydro"/>
</dbReference>
<dbReference type="SUPFAM" id="SSF52266">
    <property type="entry name" value="SGNH hydrolase"/>
    <property type="match status" value="1"/>
</dbReference>
<dbReference type="EMBL" id="JAVRIE010000009">
    <property type="protein sequence ID" value="MDT0584253.1"/>
    <property type="molecule type" value="Genomic_DNA"/>
</dbReference>
<gene>
    <name evidence="3" type="ORF">RM544_17020</name>
</gene>
<dbReference type="PANTHER" id="PTHR11852">
    <property type="entry name" value="PLATELET-ACTIVATING FACTOR ACETYLHYDROLASE"/>
    <property type="match status" value="1"/>
</dbReference>
<name>A0AAW8R4B5_9ALTE</name>
<dbReference type="Pfam" id="PF13472">
    <property type="entry name" value="Lipase_GDSL_2"/>
    <property type="match status" value="1"/>
</dbReference>